<reference evidence="3 4" key="1">
    <citation type="submission" date="2025-04" db="UniProtKB">
        <authorList>
            <consortium name="RefSeq"/>
        </authorList>
    </citation>
    <scope>IDENTIFICATION</scope>
    <source>
        <strain evidence="3 4">J_2021</strain>
        <tissue evidence="3 4">Erythrocytes</tissue>
    </source>
</reference>
<dbReference type="GO" id="GO:0004197">
    <property type="term" value="F:cysteine-type endopeptidase activity"/>
    <property type="evidence" value="ECO:0007669"/>
    <property type="project" value="InterPro"/>
</dbReference>
<feature type="domain" description="CARD" evidence="1">
    <location>
        <begin position="1"/>
        <end position="91"/>
    </location>
</feature>
<dbReference type="RefSeq" id="XP_041437700.1">
    <property type="nucleotide sequence ID" value="XM_041581766.1"/>
</dbReference>
<keyword evidence="2" id="KW-1185">Reference proteome</keyword>
<dbReference type="GeneID" id="108707997"/>
<dbReference type="Gene3D" id="1.10.533.10">
    <property type="entry name" value="Death Domain, Fas"/>
    <property type="match status" value="1"/>
</dbReference>
<dbReference type="InterPro" id="IPR011029">
    <property type="entry name" value="DEATH-like_dom_sf"/>
</dbReference>
<accession>A0A1L8HDG8</accession>
<dbReference type="GO" id="GO:0006508">
    <property type="term" value="P:proteolysis"/>
    <property type="evidence" value="ECO:0007669"/>
    <property type="project" value="InterPro"/>
</dbReference>
<proteinExistence type="predicted"/>
<dbReference type="SUPFAM" id="SSF47986">
    <property type="entry name" value="DEATH domain"/>
    <property type="match status" value="1"/>
</dbReference>
<evidence type="ECO:0000259" key="1">
    <source>
        <dbReference type="PROSITE" id="PS50209"/>
    </source>
</evidence>
<dbReference type="PaxDb" id="8355-A0A1L8HDG8"/>
<dbReference type="Proteomes" id="UP000186698">
    <property type="component" value="Chromosome 2L"/>
</dbReference>
<organism evidence="2 4">
    <name type="scientific">Xenopus laevis</name>
    <name type="common">African clawed frog</name>
    <dbReference type="NCBI Taxonomy" id="8355"/>
    <lineage>
        <taxon>Eukaryota</taxon>
        <taxon>Metazoa</taxon>
        <taxon>Chordata</taxon>
        <taxon>Craniata</taxon>
        <taxon>Vertebrata</taxon>
        <taxon>Euteleostomi</taxon>
        <taxon>Amphibia</taxon>
        <taxon>Batrachia</taxon>
        <taxon>Anura</taxon>
        <taxon>Pipoidea</taxon>
        <taxon>Pipidae</taxon>
        <taxon>Xenopodinae</taxon>
        <taxon>Xenopus</taxon>
        <taxon>Xenopus</taxon>
    </lineage>
</organism>
<evidence type="ECO:0000313" key="2">
    <source>
        <dbReference type="Proteomes" id="UP000186698"/>
    </source>
</evidence>
<sequence length="91" mass="10285">MAADRLRGIRKLFVEGVNTSVIKELLDSLCEDEIIKDCEKEMVTENTSVTRDQARCLIDMIIKKGDKASEKFLQALQKEDPTLSTKIGLKQ</sequence>
<evidence type="ECO:0000313" key="4">
    <source>
        <dbReference type="RefSeq" id="XP_041437700.1"/>
    </source>
</evidence>
<dbReference type="GO" id="GO:0050727">
    <property type="term" value="P:regulation of inflammatory response"/>
    <property type="evidence" value="ECO:0007669"/>
    <property type="project" value="TreeGrafter"/>
</dbReference>
<dbReference type="OMA" id="CEKEMVT"/>
<dbReference type="InterPro" id="IPR002398">
    <property type="entry name" value="Pept_C14"/>
</dbReference>
<dbReference type="Pfam" id="PF00619">
    <property type="entry name" value="CARD"/>
    <property type="match status" value="1"/>
</dbReference>
<dbReference type="GO" id="GO:0072559">
    <property type="term" value="C:NLRP3 inflammasome complex"/>
    <property type="evidence" value="ECO:0007669"/>
    <property type="project" value="TreeGrafter"/>
</dbReference>
<gene>
    <name evidence="3 4" type="primary">LOC108707997</name>
</gene>
<dbReference type="PANTHER" id="PTHR47901">
    <property type="entry name" value="CASPASE RECRUITMENT DOMAIN-CONTAINING PROTEIN 18"/>
    <property type="match status" value="1"/>
</dbReference>
<dbReference type="OrthoDB" id="8869108at2759"/>
<dbReference type="PROSITE" id="PS50209">
    <property type="entry name" value="CARD"/>
    <property type="match status" value="1"/>
</dbReference>
<evidence type="ECO:0000313" key="3">
    <source>
        <dbReference type="RefSeq" id="XP_018101708.1"/>
    </source>
</evidence>
<dbReference type="RefSeq" id="XP_018101708.1">
    <property type="nucleotide sequence ID" value="XM_018246219.2"/>
</dbReference>
<dbReference type="AlphaFoldDB" id="A0A1L8HDG8"/>
<dbReference type="KEGG" id="xla:108707997"/>
<name>A0A1L8HDG8_XENLA</name>
<dbReference type="GO" id="GO:0042981">
    <property type="term" value="P:regulation of apoptotic process"/>
    <property type="evidence" value="ECO:0007669"/>
    <property type="project" value="InterPro"/>
</dbReference>
<dbReference type="InterPro" id="IPR001315">
    <property type="entry name" value="CARD"/>
</dbReference>
<dbReference type="STRING" id="8355.A0A1L8HDG8"/>
<dbReference type="Bgee" id="108707997">
    <property type="expression patterns" value="Expressed in spleen and 11 other cell types or tissues"/>
</dbReference>
<dbReference type="GO" id="GO:0097169">
    <property type="term" value="C:AIM2 inflammasome complex"/>
    <property type="evidence" value="ECO:0007669"/>
    <property type="project" value="TreeGrafter"/>
</dbReference>
<dbReference type="GO" id="GO:0072557">
    <property type="term" value="C:IPAF inflammasome complex"/>
    <property type="evidence" value="ECO:0007669"/>
    <property type="project" value="TreeGrafter"/>
</dbReference>
<protein>
    <submittedName>
        <fullName evidence="3">Caspase recruitment domain-containing protein 18 isoform X1</fullName>
    </submittedName>
</protein>
<dbReference type="PANTHER" id="PTHR47901:SF3">
    <property type="entry name" value="CASPASE-1"/>
    <property type="match status" value="1"/>
</dbReference>
<dbReference type="SMART" id="SM00114">
    <property type="entry name" value="CARD"/>
    <property type="match status" value="1"/>
</dbReference>